<feature type="chain" id="PRO_5045314403" evidence="1">
    <location>
        <begin position="37"/>
        <end position="291"/>
    </location>
</feature>
<reference evidence="2 3" key="1">
    <citation type="journal article" date="2019" name="Int. J. Syst. Evol. Microbiol.">
        <title>The Global Catalogue of Microorganisms (GCM) 10K type strain sequencing project: providing services to taxonomists for standard genome sequencing and annotation.</title>
        <authorList>
            <consortium name="The Broad Institute Genomics Platform"/>
            <consortium name="The Broad Institute Genome Sequencing Center for Infectious Disease"/>
            <person name="Wu L."/>
            <person name="Ma J."/>
        </authorList>
    </citation>
    <scope>NUCLEOTIDE SEQUENCE [LARGE SCALE GENOMIC DNA]</scope>
    <source>
        <strain evidence="2 3">JCM 12393</strain>
    </source>
</reference>
<dbReference type="PANTHER" id="PTHR33453:SF34">
    <property type="entry name" value="RIBOSOME-INACTIVATING PROTEIN"/>
    <property type="match status" value="1"/>
</dbReference>
<dbReference type="Gene3D" id="3.40.420.10">
    <property type="entry name" value="Ricin (A subunit), domain 1"/>
    <property type="match status" value="1"/>
</dbReference>
<protein>
    <submittedName>
        <fullName evidence="2">Ribosome-inactivating protein</fullName>
    </submittedName>
</protein>
<dbReference type="RefSeq" id="WP_344331280.1">
    <property type="nucleotide sequence ID" value="NZ_BAAAKJ010000096.1"/>
</dbReference>
<sequence>MTTTVLRRRGIRALLAFAVAAAVAVPGLGAASPARADTPDGTTKVVEVKLDHNYTGGNVAGYHTALIRLRQAAGRQFRDDDVYITQATPPGLIALRLQDGDGNELSSLYFNPANLYVGGFRTKSGKLYAFNDASENVRTEMGRGGQVNTLAFGGSYGSLISTAGDEPSLEWLNGFIGSAEIVGKADQSMGNAAGRATVARSLIKLIGAFSEAARFTDFRDTWDAVIAGRNGGAFFEVSNPRLRALRGAWGAISTFAIDITTVPSTPPLTVSGVGTFATWQDVRDHLRVIRR</sequence>
<dbReference type="SUPFAM" id="SSF56371">
    <property type="entry name" value="Ribosome inactivating proteins (RIP)"/>
    <property type="match status" value="1"/>
</dbReference>
<keyword evidence="3" id="KW-1185">Reference proteome</keyword>
<evidence type="ECO:0000313" key="2">
    <source>
        <dbReference type="EMBL" id="GAA1390334.1"/>
    </source>
</evidence>
<dbReference type="EMBL" id="BAAAKJ010000096">
    <property type="protein sequence ID" value="GAA1390334.1"/>
    <property type="molecule type" value="Genomic_DNA"/>
</dbReference>
<dbReference type="Proteomes" id="UP001499863">
    <property type="component" value="Unassembled WGS sequence"/>
</dbReference>
<dbReference type="InterPro" id="IPR001574">
    <property type="entry name" value="Ribosome_inactivat_prot"/>
</dbReference>
<name>A0ABN1XU39_9ACTN</name>
<comment type="caution">
    <text evidence="2">The sequence shown here is derived from an EMBL/GenBank/DDBJ whole genome shotgun (WGS) entry which is preliminary data.</text>
</comment>
<gene>
    <name evidence="2" type="ORF">GCM10009639_18920</name>
</gene>
<organism evidence="2 3">
    <name type="scientific">Kitasatospora putterlickiae</name>
    <dbReference type="NCBI Taxonomy" id="221725"/>
    <lineage>
        <taxon>Bacteria</taxon>
        <taxon>Bacillati</taxon>
        <taxon>Actinomycetota</taxon>
        <taxon>Actinomycetes</taxon>
        <taxon>Kitasatosporales</taxon>
        <taxon>Streptomycetaceae</taxon>
        <taxon>Kitasatospora</taxon>
    </lineage>
</organism>
<evidence type="ECO:0000256" key="1">
    <source>
        <dbReference type="SAM" id="SignalP"/>
    </source>
</evidence>
<feature type="signal peptide" evidence="1">
    <location>
        <begin position="1"/>
        <end position="36"/>
    </location>
</feature>
<evidence type="ECO:0000313" key="3">
    <source>
        <dbReference type="Proteomes" id="UP001499863"/>
    </source>
</evidence>
<dbReference type="InterPro" id="IPR036041">
    <property type="entry name" value="Ribosome-inact_prot_sf"/>
</dbReference>
<dbReference type="PROSITE" id="PS51318">
    <property type="entry name" value="TAT"/>
    <property type="match status" value="1"/>
</dbReference>
<dbReference type="InterPro" id="IPR006311">
    <property type="entry name" value="TAT_signal"/>
</dbReference>
<keyword evidence="1" id="KW-0732">Signal</keyword>
<dbReference type="InterPro" id="IPR016138">
    <property type="entry name" value="Ribosome_inactivat_prot_sub1"/>
</dbReference>
<dbReference type="PANTHER" id="PTHR33453">
    <property type="match status" value="1"/>
</dbReference>
<dbReference type="Pfam" id="PF00161">
    <property type="entry name" value="RIP"/>
    <property type="match status" value="1"/>
</dbReference>
<accession>A0ABN1XU39</accession>
<proteinExistence type="predicted"/>